<dbReference type="Pfam" id="PF04000">
    <property type="entry name" value="Sas10_Utp3"/>
    <property type="match status" value="1"/>
</dbReference>
<accession>U6N5J9</accession>
<feature type="region of interest" description="Disordered" evidence="2">
    <location>
        <begin position="399"/>
        <end position="435"/>
    </location>
</feature>
<reference evidence="4" key="1">
    <citation type="submission" date="2013-10" db="EMBL/GenBank/DDBJ databases">
        <title>Genomic analysis of the causative agents of coccidiosis in chickens.</title>
        <authorList>
            <person name="Reid A.J."/>
            <person name="Blake D."/>
            <person name="Billington K."/>
            <person name="Browne H."/>
            <person name="Dunn M."/>
            <person name="Hung S."/>
            <person name="Kawahara F."/>
            <person name="Miranda-Saavedra D."/>
            <person name="Mourier T."/>
            <person name="Nagra H."/>
            <person name="Otto T.D."/>
            <person name="Rawlings N."/>
            <person name="Sanchez A."/>
            <person name="Sanders M."/>
            <person name="Subramaniam C."/>
            <person name="Tay Y."/>
            <person name="Dear P."/>
            <person name="Doerig C."/>
            <person name="Gruber A."/>
            <person name="Parkinson J."/>
            <person name="Shirley M."/>
            <person name="Wan K.L."/>
            <person name="Berriman M."/>
            <person name="Tomley F."/>
            <person name="Pain A."/>
        </authorList>
    </citation>
    <scope>NUCLEOTIDE SEQUENCE [LARGE SCALE GENOMIC DNA]</scope>
    <source>
        <strain evidence="4">Houghton</strain>
    </source>
</reference>
<evidence type="ECO:0000313" key="4">
    <source>
        <dbReference type="EMBL" id="CDJ70000.1"/>
    </source>
</evidence>
<keyword evidence="1" id="KW-0597">Phosphoprotein</keyword>
<feature type="compositionally biased region" description="Acidic residues" evidence="2">
    <location>
        <begin position="72"/>
        <end position="104"/>
    </location>
</feature>
<feature type="compositionally biased region" description="Basic and acidic residues" evidence="2">
    <location>
        <begin position="628"/>
        <end position="639"/>
    </location>
</feature>
<dbReference type="Proteomes" id="UP000030754">
    <property type="component" value="Unassembled WGS sequence"/>
</dbReference>
<feature type="domain" description="Sas10 C-terminal" evidence="3">
    <location>
        <begin position="681"/>
        <end position="754"/>
    </location>
</feature>
<evidence type="ECO:0000256" key="2">
    <source>
        <dbReference type="SAM" id="MobiDB-lite"/>
    </source>
</evidence>
<evidence type="ECO:0000256" key="1">
    <source>
        <dbReference type="ARBA" id="ARBA00022553"/>
    </source>
</evidence>
<feature type="region of interest" description="Disordered" evidence="2">
    <location>
        <begin position="726"/>
        <end position="755"/>
    </location>
</feature>
<dbReference type="GO" id="GO:0000462">
    <property type="term" value="P:maturation of SSU-rRNA from tricistronic rRNA transcript (SSU-rRNA, 5.8S rRNA, LSU-rRNA)"/>
    <property type="evidence" value="ECO:0007669"/>
    <property type="project" value="TreeGrafter"/>
</dbReference>
<dbReference type="VEuPathDB" id="ToxoDB:ENH_00082190"/>
<feature type="compositionally biased region" description="Low complexity" evidence="2">
    <location>
        <begin position="10"/>
        <end position="33"/>
    </location>
</feature>
<name>U6N5J9_9EIME</name>
<evidence type="ECO:0000259" key="3">
    <source>
        <dbReference type="Pfam" id="PF09368"/>
    </source>
</evidence>
<feature type="compositionally biased region" description="Basic and acidic residues" evidence="2">
    <location>
        <begin position="152"/>
        <end position="179"/>
    </location>
</feature>
<dbReference type="PANTHER" id="PTHR13237:SF9">
    <property type="entry name" value="NEUROGUIDIN"/>
    <property type="match status" value="1"/>
</dbReference>
<dbReference type="InterPro" id="IPR007146">
    <property type="entry name" value="Sas10/Utp3/C1D"/>
</dbReference>
<dbReference type="EMBL" id="HG725847">
    <property type="protein sequence ID" value="CDJ70000.1"/>
    <property type="molecule type" value="Genomic_DNA"/>
</dbReference>
<dbReference type="OrthoDB" id="203440at2759"/>
<feature type="compositionally biased region" description="Basic and acidic residues" evidence="2">
    <location>
        <begin position="726"/>
        <end position="738"/>
    </location>
</feature>
<reference evidence="4" key="2">
    <citation type="submission" date="2013-10" db="EMBL/GenBank/DDBJ databases">
        <authorList>
            <person name="Aslett M."/>
        </authorList>
    </citation>
    <scope>NUCLEOTIDE SEQUENCE [LARGE SCALE GENOMIC DNA]</scope>
    <source>
        <strain evidence="4">Houghton</strain>
    </source>
</reference>
<evidence type="ECO:0000313" key="5">
    <source>
        <dbReference type="Proteomes" id="UP000030754"/>
    </source>
</evidence>
<organism evidence="4 5">
    <name type="scientific">Eimeria necatrix</name>
    <dbReference type="NCBI Taxonomy" id="51315"/>
    <lineage>
        <taxon>Eukaryota</taxon>
        <taxon>Sar</taxon>
        <taxon>Alveolata</taxon>
        <taxon>Apicomplexa</taxon>
        <taxon>Conoidasida</taxon>
        <taxon>Coccidia</taxon>
        <taxon>Eucoccidiorida</taxon>
        <taxon>Eimeriorina</taxon>
        <taxon>Eimeriidae</taxon>
        <taxon>Eimeria</taxon>
    </lineage>
</organism>
<protein>
    <submittedName>
        <fullName evidence="4">F24B9.6, related</fullName>
    </submittedName>
</protein>
<dbReference type="InterPro" id="IPR018972">
    <property type="entry name" value="Sas10_C_dom"/>
</dbReference>
<sequence length="755" mass="83499">MAKGKRGAGRRPAASSRSTAASRAASRGGAAASVNAEYLSDGSEDFLPLSGGRKDEQDSEDETAIMQQMGLEDAEDTASDEDGEESTEGGSAESDEGSDDDDQDDGKASDDDAANSAPSSDEETRTAWGRKAKDFYDERSDEESSEDEEELQERAAEAVRVTEVEEMEGVREEHFGADPRSIEALKKLLDMQGKSLQQQQKGADKKAAEGTEQEMLWQARLDAEVGAILDGFAVSTEQQQQQKPQAAAAGLSEDELKEIVNTAHPELEGLLQELRDSLKEVNQKVEPLITLAKAKKFLTQEGVSLLDAKNQLLLSYLTYLAYYILLKAHGVPIATHPVLERLIETKLLLQKLRPIEAALKPQLQRLLSSAGEGTRRPLFFPWSHDSAAPRARPEAFTAVGESDGDESGDDNGDESASGSEASDVEGDETKLSPQMIEMEHTTDNASASRRAARELQRAAARLKKSEMVRAVKEMTGDAPEEVGIERWLAAKAHKAAAREAGLVADDEDMELMRRSLSKKERKVQAAQRALFERRAALSVGSTLEDLSIFCEEELGGVGEDDNGPFGSQSRGKGKEKARGRGMLSHYLNAAKQAAEENKKLNKAFAEKLVIARQQNLQHLNRKNHKEVKKSAPKETKAGAEESEDEEFARLVEETKVRKEKKKQQMKEKAEQFLPESEPEFEGRRHVTKEIMANRGLVRKRKKYEGNARVHNRMKFERKAKKLKSLRPEMRAVEDRSYEGEVSGLRANLKRSRTLH</sequence>
<dbReference type="GO" id="GO:0032040">
    <property type="term" value="C:small-subunit processome"/>
    <property type="evidence" value="ECO:0007669"/>
    <property type="project" value="TreeGrafter"/>
</dbReference>
<proteinExistence type="predicted"/>
<dbReference type="GeneID" id="25478348"/>
<dbReference type="Pfam" id="PF09368">
    <property type="entry name" value="Sas10"/>
    <property type="match status" value="1"/>
</dbReference>
<dbReference type="RefSeq" id="XP_013438466.1">
    <property type="nucleotide sequence ID" value="XM_013583012.1"/>
</dbReference>
<dbReference type="AlphaFoldDB" id="U6N5J9"/>
<feature type="region of interest" description="Disordered" evidence="2">
    <location>
        <begin position="559"/>
        <end position="578"/>
    </location>
</feature>
<feature type="region of interest" description="Disordered" evidence="2">
    <location>
        <begin position="1"/>
        <end position="179"/>
    </location>
</feature>
<feature type="compositionally biased region" description="Acidic residues" evidence="2">
    <location>
        <begin position="139"/>
        <end position="151"/>
    </location>
</feature>
<keyword evidence="5" id="KW-1185">Reference proteome</keyword>
<feature type="region of interest" description="Disordered" evidence="2">
    <location>
        <begin position="621"/>
        <end position="686"/>
    </location>
</feature>
<gene>
    <name evidence="4" type="ORF">ENH_00082190</name>
</gene>
<feature type="compositionally biased region" description="Acidic residues" evidence="2">
    <location>
        <begin position="402"/>
        <end position="413"/>
    </location>
</feature>
<feature type="compositionally biased region" description="Basic and acidic residues" evidence="2">
    <location>
        <begin position="647"/>
        <end position="670"/>
    </location>
</feature>
<dbReference type="PANTHER" id="PTHR13237">
    <property type="entry name" value="SOMETHING ABOUT SILENCING PROTEIN 10-RELATED"/>
    <property type="match status" value="1"/>
</dbReference>